<protein>
    <recommendedName>
        <fullName evidence="7">Nudix hydrolase domain-containing protein</fullName>
    </recommendedName>
</protein>
<evidence type="ECO:0000313" key="5">
    <source>
        <dbReference type="EMBL" id="KAJ8906886.1"/>
    </source>
</evidence>
<name>A0AAV8UZ50_9RHOD</name>
<keyword evidence="4" id="KW-0460">Magnesium</keyword>
<dbReference type="EMBL" id="JAMWBK010000003">
    <property type="protein sequence ID" value="KAJ8906886.1"/>
    <property type="molecule type" value="Genomic_DNA"/>
</dbReference>
<dbReference type="InterPro" id="IPR015797">
    <property type="entry name" value="NUDIX_hydrolase-like_dom_sf"/>
</dbReference>
<evidence type="ECO:0000256" key="3">
    <source>
        <dbReference type="ARBA" id="ARBA00022801"/>
    </source>
</evidence>
<keyword evidence="2" id="KW-0479">Metal-binding</keyword>
<evidence type="ECO:0008006" key="7">
    <source>
        <dbReference type="Google" id="ProtNLM"/>
    </source>
</evidence>
<dbReference type="SUPFAM" id="SSF55811">
    <property type="entry name" value="Nudix"/>
    <property type="match status" value="1"/>
</dbReference>
<reference evidence="5 6" key="1">
    <citation type="journal article" date="2023" name="Nat. Commun.">
        <title>Origin of minicircular mitochondrial genomes in red algae.</title>
        <authorList>
            <person name="Lee Y."/>
            <person name="Cho C.H."/>
            <person name="Lee Y.M."/>
            <person name="Park S.I."/>
            <person name="Yang J.H."/>
            <person name="West J.A."/>
            <person name="Bhattacharya D."/>
            <person name="Yoon H.S."/>
        </authorList>
    </citation>
    <scope>NUCLEOTIDE SEQUENCE [LARGE SCALE GENOMIC DNA]</scope>
    <source>
        <strain evidence="5 6">CCMP1338</strain>
        <tissue evidence="5">Whole cell</tissue>
    </source>
</reference>
<keyword evidence="6" id="KW-1185">Reference proteome</keyword>
<keyword evidence="3" id="KW-0378">Hydrolase</keyword>
<dbReference type="GO" id="GO:0052751">
    <property type="term" value="F:GDP-mannose hydrolase activity"/>
    <property type="evidence" value="ECO:0007669"/>
    <property type="project" value="TreeGrafter"/>
</dbReference>
<evidence type="ECO:0000256" key="4">
    <source>
        <dbReference type="ARBA" id="ARBA00022842"/>
    </source>
</evidence>
<dbReference type="PANTHER" id="PTHR31835:SF1">
    <property type="entry name" value="URIDINE DIPHOSPHATE GLUCOSE PYROPHOSPHATASE NUDT22"/>
    <property type="match status" value="1"/>
</dbReference>
<dbReference type="Proteomes" id="UP001157974">
    <property type="component" value="Unassembled WGS sequence"/>
</dbReference>
<dbReference type="GO" id="GO:0046872">
    <property type="term" value="F:metal ion binding"/>
    <property type="evidence" value="ECO:0007669"/>
    <property type="project" value="UniProtKB-KW"/>
</dbReference>
<dbReference type="PANTHER" id="PTHR31835">
    <property type="entry name" value="URIDINE DIPHOSPHATE GLUCOSE PYROPHOSPHATASE"/>
    <property type="match status" value="1"/>
</dbReference>
<evidence type="ECO:0000256" key="1">
    <source>
        <dbReference type="ARBA" id="ARBA00001946"/>
    </source>
</evidence>
<dbReference type="AlphaFoldDB" id="A0AAV8UZ50"/>
<comment type="caution">
    <text evidence="5">The sequence shown here is derived from an EMBL/GenBank/DDBJ whole genome shotgun (WGS) entry which is preliminary data.</text>
</comment>
<dbReference type="Gene3D" id="3.90.79.10">
    <property type="entry name" value="Nucleoside Triphosphate Pyrophosphohydrolase"/>
    <property type="match status" value="1"/>
</dbReference>
<sequence length="287" mass="32370">MYEILFCNKTGLSARDNRLTVELDRVYNRKPHPSPEVEDRIEQRWKDQVREKGESVLWNATKFRLESARETADGRLHLMLGITDYREYQGTNLLTTGPLLVFQHEWHLSNAFGNCCVVRTCDGKVPFVVRSRRVGEGEGFAVLPGGHAEPSRLGIERMESDLSSISPKQVIAELFTSTVEEVVEEVGISKDYLHIDGMKMLGIVRRTADLKAQMVCVIDCELSSVDVNRLTTQLDPECQKLLFADFADLESISDTGKLTGVKLMPEHVGAVVLYLKSQESVHECKRT</sequence>
<dbReference type="InterPro" id="IPR055295">
    <property type="entry name" value="NUDT22/NUDT9-like"/>
</dbReference>
<evidence type="ECO:0000256" key="2">
    <source>
        <dbReference type="ARBA" id="ARBA00022723"/>
    </source>
</evidence>
<organism evidence="5 6">
    <name type="scientific">Rhodosorus marinus</name>
    <dbReference type="NCBI Taxonomy" id="101924"/>
    <lineage>
        <taxon>Eukaryota</taxon>
        <taxon>Rhodophyta</taxon>
        <taxon>Stylonematophyceae</taxon>
        <taxon>Stylonematales</taxon>
        <taxon>Stylonemataceae</taxon>
        <taxon>Rhodosorus</taxon>
    </lineage>
</organism>
<proteinExistence type="predicted"/>
<evidence type="ECO:0000313" key="6">
    <source>
        <dbReference type="Proteomes" id="UP001157974"/>
    </source>
</evidence>
<gene>
    <name evidence="5" type="ORF">NDN08_003370</name>
</gene>
<accession>A0AAV8UZ50</accession>
<comment type="cofactor">
    <cofactor evidence="1">
        <name>Mg(2+)</name>
        <dbReference type="ChEBI" id="CHEBI:18420"/>
    </cofactor>
</comment>